<dbReference type="GeneID" id="82549747"/>
<reference evidence="1 2" key="1">
    <citation type="submission" date="2018-09" db="EMBL/GenBank/DDBJ databases">
        <title>Yersinia kristensenii subsp. rochesterensis subsp. nov., Isolated from Human Feces.</title>
        <authorList>
            <person name="Cunningham S.A."/>
            <person name="Jeraldo P."/>
            <person name="Patel R."/>
        </authorList>
    </citation>
    <scope>NUCLEOTIDE SEQUENCE [LARGE SCALE GENOMIC DNA]</scope>
    <source>
        <strain evidence="1 2">ATCC BAA-2637</strain>
    </source>
</reference>
<protein>
    <submittedName>
        <fullName evidence="1">Secretoglobin family protein</fullName>
    </submittedName>
</protein>
<dbReference type="AlphaFoldDB" id="A0A8D4SLY8"/>
<gene>
    <name evidence="1" type="ORF">DXZ79_02965</name>
</gene>
<evidence type="ECO:0000313" key="1">
    <source>
        <dbReference type="EMBL" id="AYD42794.1"/>
    </source>
</evidence>
<dbReference type="Proteomes" id="UP000265864">
    <property type="component" value="Chromosome"/>
</dbReference>
<accession>A0A8D4SLY8</accession>
<dbReference type="EMBL" id="CP032482">
    <property type="protein sequence ID" value="AYD42794.1"/>
    <property type="molecule type" value="Genomic_DNA"/>
</dbReference>
<evidence type="ECO:0000313" key="2">
    <source>
        <dbReference type="Proteomes" id="UP000265864"/>
    </source>
</evidence>
<name>A0A8D4SLY8_9GAMM</name>
<sequence>MKNIPLLNHYQTWLNDFTRINLFHGLCQQEIEHWHKLAITSCRSSGDMTSIIVVPQCLLQATQTSQEEECAVIPRLNKRTDYSLLPGVLLSECYRLGKSRLAEQLQMLFRLHTQPGFRQTLTLLCWCELVSGRDLEEWYTLHLPLPDMLKQWMSEKQESYRGLKTLTENYIRATRPM</sequence>
<dbReference type="RefSeq" id="WP_120011087.1">
    <property type="nucleotide sequence ID" value="NZ_CP032482.1"/>
</dbReference>
<proteinExistence type="predicted"/>
<organism evidence="1 2">
    <name type="scientific">Yersinia rochesterensis</name>
    <dbReference type="NCBI Taxonomy" id="1604335"/>
    <lineage>
        <taxon>Bacteria</taxon>
        <taxon>Pseudomonadati</taxon>
        <taxon>Pseudomonadota</taxon>
        <taxon>Gammaproteobacteria</taxon>
        <taxon>Enterobacterales</taxon>
        <taxon>Yersiniaceae</taxon>
        <taxon>Yersinia</taxon>
    </lineage>
</organism>